<evidence type="ECO:0000313" key="2">
    <source>
        <dbReference type="Proteomes" id="UP001527925"/>
    </source>
</evidence>
<dbReference type="Pfam" id="PF16093">
    <property type="entry name" value="PAC4"/>
    <property type="match status" value="1"/>
</dbReference>
<sequence>MTLATTTPQRAPFRPSLVFQCIERFGQDVPPIAIQIITLVDSLFVWVGQAPPASGEPLLQLASTDQQQRQQQQAALTAAARLDQLAVAIPSRHEPTQATASALLRPTLEGHSENMSRRLAARFKQQVFVALGIDSAFEQALPQIERRLHVLVREAIDGAKAAQPAVPQLKGENRMVAKNNDAKSLIMPWCLRHCDQSDTIWCRYKNVCINMHLCAMFNLQQPLKDKHRNPVIRKDDPLYLHLQQQHAQA</sequence>
<dbReference type="Proteomes" id="UP001527925">
    <property type="component" value="Unassembled WGS sequence"/>
</dbReference>
<dbReference type="InterPro" id="IPR032157">
    <property type="entry name" value="PAC4"/>
</dbReference>
<keyword evidence="2" id="KW-1185">Reference proteome</keyword>
<protein>
    <submittedName>
        <fullName evidence="1">Uncharacterized protein</fullName>
    </submittedName>
</protein>
<dbReference type="PANTHER" id="PTHR33559">
    <property type="entry name" value="PROTEASOME ASSEMBLY CHAPERONE 4"/>
    <property type="match status" value="1"/>
</dbReference>
<dbReference type="PANTHER" id="PTHR33559:SF1">
    <property type="entry name" value="PROTEASOME ASSEMBLY CHAPERONE 4"/>
    <property type="match status" value="1"/>
</dbReference>
<accession>A0ABR4NHC6</accession>
<proteinExistence type="predicted"/>
<name>A0ABR4NHC6_9FUNG</name>
<gene>
    <name evidence="1" type="ORF">HK105_201688</name>
</gene>
<comment type="caution">
    <text evidence="1">The sequence shown here is derived from an EMBL/GenBank/DDBJ whole genome shotgun (WGS) entry which is preliminary data.</text>
</comment>
<reference evidence="1 2" key="1">
    <citation type="submission" date="2023-09" db="EMBL/GenBank/DDBJ databases">
        <title>Pangenome analysis of Batrachochytrium dendrobatidis and related Chytrids.</title>
        <authorList>
            <person name="Yacoub M.N."/>
            <person name="Stajich J.E."/>
            <person name="James T.Y."/>
        </authorList>
    </citation>
    <scope>NUCLEOTIDE SEQUENCE [LARGE SCALE GENOMIC DNA]</scope>
    <source>
        <strain evidence="1 2">JEL0888</strain>
    </source>
</reference>
<evidence type="ECO:0000313" key="1">
    <source>
        <dbReference type="EMBL" id="KAL2918854.1"/>
    </source>
</evidence>
<organism evidence="1 2">
    <name type="scientific">Polyrhizophydium stewartii</name>
    <dbReference type="NCBI Taxonomy" id="2732419"/>
    <lineage>
        <taxon>Eukaryota</taxon>
        <taxon>Fungi</taxon>
        <taxon>Fungi incertae sedis</taxon>
        <taxon>Chytridiomycota</taxon>
        <taxon>Chytridiomycota incertae sedis</taxon>
        <taxon>Chytridiomycetes</taxon>
        <taxon>Rhizophydiales</taxon>
        <taxon>Rhizophydiales incertae sedis</taxon>
        <taxon>Polyrhizophydium</taxon>
    </lineage>
</organism>
<dbReference type="EMBL" id="JADGIZ020000005">
    <property type="protein sequence ID" value="KAL2918854.1"/>
    <property type="molecule type" value="Genomic_DNA"/>
</dbReference>